<dbReference type="Gene3D" id="2.30.110.10">
    <property type="entry name" value="Electron Transport, Fmn-binding Protein, Chain A"/>
    <property type="match status" value="1"/>
</dbReference>
<dbReference type="EMBL" id="JAARLZ010000007">
    <property type="protein sequence ID" value="NII07621.1"/>
    <property type="molecule type" value="Genomic_DNA"/>
</dbReference>
<proteinExistence type="predicted"/>
<dbReference type="PIRSF" id="PIRSF010372">
    <property type="entry name" value="PaiB"/>
    <property type="match status" value="1"/>
</dbReference>
<protein>
    <submittedName>
        <fullName evidence="1">FMN-binding negative transcriptional regulator</fullName>
    </submittedName>
</protein>
<evidence type="ECO:0000313" key="1">
    <source>
        <dbReference type="EMBL" id="NII07621.1"/>
    </source>
</evidence>
<keyword evidence="2" id="KW-1185">Reference proteome</keyword>
<dbReference type="InterPro" id="IPR012349">
    <property type="entry name" value="Split_barrel_FMN-bd"/>
</dbReference>
<name>A0A7X5UBU8_9GAMM</name>
<comment type="caution">
    <text evidence="1">The sequence shown here is derived from an EMBL/GenBank/DDBJ whole genome shotgun (WGS) entry which is preliminary data.</text>
</comment>
<dbReference type="RefSeq" id="WP_166949634.1">
    <property type="nucleotide sequence ID" value="NZ_JAARLZ010000007.1"/>
</dbReference>
<dbReference type="PANTHER" id="PTHR35802:SF1">
    <property type="entry name" value="PROTEASE SYNTHASE AND SPORULATION PROTEIN PAI 2"/>
    <property type="match status" value="1"/>
</dbReference>
<dbReference type="Pfam" id="PF04299">
    <property type="entry name" value="FMN_bind_2"/>
    <property type="match status" value="1"/>
</dbReference>
<dbReference type="Proteomes" id="UP000490980">
    <property type="component" value="Unassembled WGS sequence"/>
</dbReference>
<accession>A0A7X5UBU8</accession>
<organism evidence="1 2">
    <name type="scientific">Luteibacter anthropi</name>
    <dbReference type="NCBI Taxonomy" id="564369"/>
    <lineage>
        <taxon>Bacteria</taxon>
        <taxon>Pseudomonadati</taxon>
        <taxon>Pseudomonadota</taxon>
        <taxon>Gammaproteobacteria</taxon>
        <taxon>Lysobacterales</taxon>
        <taxon>Rhodanobacteraceae</taxon>
        <taxon>Luteibacter</taxon>
    </lineage>
</organism>
<dbReference type="AlphaFoldDB" id="A0A7X5UBU8"/>
<evidence type="ECO:0000313" key="2">
    <source>
        <dbReference type="Proteomes" id="UP000490980"/>
    </source>
</evidence>
<dbReference type="InterPro" id="IPR007396">
    <property type="entry name" value="TR_PAI2-type"/>
</dbReference>
<dbReference type="PANTHER" id="PTHR35802">
    <property type="entry name" value="PROTEASE SYNTHASE AND SPORULATION PROTEIN PAI 2"/>
    <property type="match status" value="1"/>
</dbReference>
<gene>
    <name evidence="1" type="ORF">HBF25_14645</name>
</gene>
<reference evidence="1 2" key="1">
    <citation type="submission" date="2020-03" db="EMBL/GenBank/DDBJ databases">
        <authorList>
            <person name="Lai Q."/>
        </authorList>
    </citation>
    <scope>NUCLEOTIDE SEQUENCE [LARGE SCALE GENOMIC DNA]</scope>
    <source>
        <strain evidence="1 2">CCUG 25036</strain>
    </source>
</reference>
<dbReference type="SUPFAM" id="SSF50475">
    <property type="entry name" value="FMN-binding split barrel"/>
    <property type="match status" value="1"/>
</dbReference>
<sequence>MYTPRAFAEERLPVLHEAIQRIAFGALVTAGEGGIEASHLPFVLEPGEGPMGTLYAHVARPNDHITRHGGEVLAMFAGPHAYISPNGYPGKAEHGREVPTWNYIAVHAYGVAETFTDASRLRWLLDRLTERNERESSQPVPWRVEDAPADYLEKMYRAIVGIRIPITRIDGKWKLGQNRTDEDRIGAATLLSQRPGDNEQAIAQAMLSIKP</sequence>